<dbReference type="Proteomes" id="UP000694414">
    <property type="component" value="Unplaced"/>
</dbReference>
<reference evidence="1" key="1">
    <citation type="submission" date="2025-08" db="UniProtKB">
        <authorList>
            <consortium name="Ensembl"/>
        </authorList>
    </citation>
    <scope>IDENTIFICATION</scope>
</reference>
<keyword evidence="2" id="KW-1185">Reference proteome</keyword>
<organism evidence="1 2">
    <name type="scientific">Prolemur simus</name>
    <name type="common">Greater bamboo lemur</name>
    <name type="synonym">Hapalemur simus</name>
    <dbReference type="NCBI Taxonomy" id="1328070"/>
    <lineage>
        <taxon>Eukaryota</taxon>
        <taxon>Metazoa</taxon>
        <taxon>Chordata</taxon>
        <taxon>Craniata</taxon>
        <taxon>Vertebrata</taxon>
        <taxon>Euteleostomi</taxon>
        <taxon>Mammalia</taxon>
        <taxon>Eutheria</taxon>
        <taxon>Euarchontoglires</taxon>
        <taxon>Primates</taxon>
        <taxon>Strepsirrhini</taxon>
        <taxon>Lemuriformes</taxon>
        <taxon>Lemuridae</taxon>
        <taxon>Prolemur</taxon>
    </lineage>
</organism>
<dbReference type="AlphaFoldDB" id="A0A8C8YH30"/>
<evidence type="ECO:0000313" key="2">
    <source>
        <dbReference type="Proteomes" id="UP000694414"/>
    </source>
</evidence>
<evidence type="ECO:0000313" key="1">
    <source>
        <dbReference type="Ensembl" id="ENSPSMP00000003760.1"/>
    </source>
</evidence>
<sequence>MLKLRSPFCAKKAIVSKMMSQLLILGLYIALGTLKHLIELNVYLKFRLENIGETISKREKFIFYLGGVIQEFCSLHDLPLSKVYSSAKVAKFFLSKILLRDIADET</sequence>
<reference evidence="1" key="2">
    <citation type="submission" date="2025-09" db="UniProtKB">
        <authorList>
            <consortium name="Ensembl"/>
        </authorList>
    </citation>
    <scope>IDENTIFICATION</scope>
</reference>
<protein>
    <submittedName>
        <fullName evidence="1">Uncharacterized protein</fullName>
    </submittedName>
</protein>
<dbReference type="GeneTree" id="ENSGT00910000147246"/>
<accession>A0A8C8YH30</accession>
<proteinExistence type="predicted"/>
<dbReference type="Ensembl" id="ENSPSMT00000004571.1">
    <property type="protein sequence ID" value="ENSPSMP00000003760.1"/>
    <property type="gene ID" value="ENSPSMG00000003045.1"/>
</dbReference>
<name>A0A8C8YH30_PROSS</name>